<evidence type="ECO:0000256" key="1">
    <source>
        <dbReference type="ARBA" id="ARBA00004141"/>
    </source>
</evidence>
<dbReference type="InterPro" id="IPR045069">
    <property type="entry name" value="MATE_euk"/>
</dbReference>
<dbReference type="PANTHER" id="PTHR11206">
    <property type="entry name" value="MULTIDRUG RESISTANCE PROTEIN"/>
    <property type="match status" value="1"/>
</dbReference>
<dbReference type="GO" id="GO:1990961">
    <property type="term" value="P:xenobiotic detoxification by transmembrane export across the plasma membrane"/>
    <property type="evidence" value="ECO:0007669"/>
    <property type="project" value="InterPro"/>
</dbReference>
<accession>A0A8T0N575</accession>
<comment type="similarity">
    <text evidence="2 6">Belongs to the multi antimicrobial extrusion (MATE) (TC 2.A.66.1) family.</text>
</comment>
<evidence type="ECO:0000256" key="3">
    <source>
        <dbReference type="ARBA" id="ARBA00022692"/>
    </source>
</evidence>
<dbReference type="GO" id="GO:0015297">
    <property type="term" value="F:antiporter activity"/>
    <property type="evidence" value="ECO:0007669"/>
    <property type="project" value="InterPro"/>
</dbReference>
<dbReference type="NCBIfam" id="TIGR00797">
    <property type="entry name" value="matE"/>
    <property type="match status" value="1"/>
</dbReference>
<sequence length="576" mass="59849">MAKQPSTRDEEGQPAGNHCGDGGEATIYIPREGGKATSQAQQKQNRRLCCLLHTERTSSGDCTRCRWVGMAIPLQGKDGNGGGGGGGGGQVGGDDQPSVAAELRALWGMAAPITALNCVVYLRALVSVLCLGRLGPLDLAGGALAIGLTNITGHSVLFGLASGLEPLCAQAFGSRNHELLTLSLQRAMLLLFLAALPIALLWLNVGPILVALGQDPAISAPAAAYARFALPDLAASVVLQPLRVYLRSQGITRPMAACSAIAVALHVPLNVLLVFGLGFGVRGVAAAQALTNTNMLLFLLAYIRWARACGDTWRGWARPAVVASGLPGLARLAVPSCVGVCLEWWWYEVVTVLAGYLPNPAAAVGAAGVLIQTTSLMYTVPMALAACVSTRVGNELGAGKPRRARMAAMVALWCALAIGAVHVAWTSALSRQWAELFTTERPVVRLAAAAMPILGLCELGNCPQTTGCGVLRGTARPAVGARINLLSFYLVGTPVAVYLAFGARAGFSGLWYGLLSAQATCVALVLAAVVWRTDWQVEAIRAKKLAGLELTATTPAAAAEESIRLVAANGEPAEDV</sequence>
<dbReference type="Pfam" id="PF01554">
    <property type="entry name" value="MatE"/>
    <property type="match status" value="2"/>
</dbReference>
<dbReference type="GO" id="GO:0042910">
    <property type="term" value="F:xenobiotic transmembrane transporter activity"/>
    <property type="evidence" value="ECO:0007669"/>
    <property type="project" value="InterPro"/>
</dbReference>
<evidence type="ECO:0000313" key="8">
    <source>
        <dbReference type="EMBL" id="KAG2544620.1"/>
    </source>
</evidence>
<evidence type="ECO:0000256" key="5">
    <source>
        <dbReference type="ARBA" id="ARBA00023136"/>
    </source>
</evidence>
<feature type="transmembrane region" description="Helical" evidence="6">
    <location>
        <begin position="509"/>
        <end position="531"/>
    </location>
</feature>
<comment type="subcellular location">
    <subcellularLocation>
        <location evidence="1">Membrane</location>
        <topology evidence="1">Multi-pass membrane protein</topology>
    </subcellularLocation>
</comment>
<feature type="transmembrane region" description="Helical" evidence="6">
    <location>
        <begin position="224"/>
        <end position="246"/>
    </location>
</feature>
<evidence type="ECO:0000256" key="6">
    <source>
        <dbReference type="RuleBase" id="RU004914"/>
    </source>
</evidence>
<dbReference type="OrthoDB" id="2126698at2759"/>
<evidence type="ECO:0000256" key="4">
    <source>
        <dbReference type="ARBA" id="ARBA00022989"/>
    </source>
</evidence>
<feature type="transmembrane region" description="Helical" evidence="6">
    <location>
        <begin position="258"/>
        <end position="279"/>
    </location>
</feature>
<feature type="transmembrane region" description="Helical" evidence="6">
    <location>
        <begin position="326"/>
        <end position="347"/>
    </location>
</feature>
<keyword evidence="5 6" id="KW-0472">Membrane</keyword>
<feature type="transmembrane region" description="Helical" evidence="6">
    <location>
        <begin position="285"/>
        <end position="305"/>
    </location>
</feature>
<gene>
    <name evidence="8" type="ORF">PVAP13_9KG061161</name>
</gene>
<comment type="caution">
    <text evidence="8">The sequence shown here is derived from an EMBL/GenBank/DDBJ whole genome shotgun (WGS) entry which is preliminary data.</text>
</comment>
<feature type="transmembrane region" description="Helical" evidence="6">
    <location>
        <begin position="406"/>
        <end position="425"/>
    </location>
</feature>
<evidence type="ECO:0000313" key="9">
    <source>
        <dbReference type="Proteomes" id="UP000823388"/>
    </source>
</evidence>
<proteinExistence type="inferred from homology"/>
<name>A0A8T0N575_PANVG</name>
<keyword evidence="4 6" id="KW-1133">Transmembrane helix</keyword>
<dbReference type="AlphaFoldDB" id="A0A8T0N575"/>
<reference evidence="8" key="1">
    <citation type="submission" date="2020-05" db="EMBL/GenBank/DDBJ databases">
        <title>WGS assembly of Panicum virgatum.</title>
        <authorList>
            <person name="Lovell J.T."/>
            <person name="Jenkins J."/>
            <person name="Shu S."/>
            <person name="Juenger T.E."/>
            <person name="Schmutz J."/>
        </authorList>
    </citation>
    <scope>NUCLEOTIDE SEQUENCE</scope>
    <source>
        <strain evidence="8">AP13</strain>
    </source>
</reference>
<feature type="compositionally biased region" description="Basic and acidic residues" evidence="7">
    <location>
        <begin position="1"/>
        <end position="11"/>
    </location>
</feature>
<dbReference type="Proteomes" id="UP000823388">
    <property type="component" value="Chromosome 9K"/>
</dbReference>
<feature type="transmembrane region" description="Helical" evidence="6">
    <location>
        <begin position="445"/>
        <end position="462"/>
    </location>
</feature>
<organism evidence="8 9">
    <name type="scientific">Panicum virgatum</name>
    <name type="common">Blackwell switchgrass</name>
    <dbReference type="NCBI Taxonomy" id="38727"/>
    <lineage>
        <taxon>Eukaryota</taxon>
        <taxon>Viridiplantae</taxon>
        <taxon>Streptophyta</taxon>
        <taxon>Embryophyta</taxon>
        <taxon>Tracheophyta</taxon>
        <taxon>Spermatophyta</taxon>
        <taxon>Magnoliopsida</taxon>
        <taxon>Liliopsida</taxon>
        <taxon>Poales</taxon>
        <taxon>Poaceae</taxon>
        <taxon>PACMAD clade</taxon>
        <taxon>Panicoideae</taxon>
        <taxon>Panicodae</taxon>
        <taxon>Paniceae</taxon>
        <taxon>Panicinae</taxon>
        <taxon>Panicum</taxon>
        <taxon>Panicum sect. Hiantes</taxon>
    </lineage>
</organism>
<dbReference type="InterPro" id="IPR002528">
    <property type="entry name" value="MATE_fam"/>
</dbReference>
<dbReference type="CDD" id="cd13132">
    <property type="entry name" value="MATE_eukaryotic"/>
    <property type="match status" value="1"/>
</dbReference>
<dbReference type="GO" id="GO:0016020">
    <property type="term" value="C:membrane"/>
    <property type="evidence" value="ECO:0007669"/>
    <property type="project" value="UniProtKB-SubCell"/>
</dbReference>
<feature type="transmembrane region" description="Helical" evidence="6">
    <location>
        <begin position="483"/>
        <end position="503"/>
    </location>
</feature>
<evidence type="ECO:0000256" key="7">
    <source>
        <dbReference type="SAM" id="MobiDB-lite"/>
    </source>
</evidence>
<feature type="region of interest" description="Disordered" evidence="7">
    <location>
        <begin position="1"/>
        <end position="28"/>
    </location>
</feature>
<feature type="transmembrane region" description="Helical" evidence="6">
    <location>
        <begin position="189"/>
        <end position="212"/>
    </location>
</feature>
<keyword evidence="3 6" id="KW-0812">Transmembrane</keyword>
<feature type="transmembrane region" description="Helical" evidence="6">
    <location>
        <begin position="362"/>
        <end position="385"/>
    </location>
</feature>
<evidence type="ECO:0000256" key="2">
    <source>
        <dbReference type="ARBA" id="ARBA00010199"/>
    </source>
</evidence>
<keyword evidence="9" id="KW-1185">Reference proteome</keyword>
<dbReference type="EMBL" id="CM029053">
    <property type="protein sequence ID" value="KAG2544620.1"/>
    <property type="molecule type" value="Genomic_DNA"/>
</dbReference>
<protein>
    <recommendedName>
        <fullName evidence="6">Protein DETOXIFICATION</fullName>
    </recommendedName>
    <alternativeName>
        <fullName evidence="6">Multidrug and toxic compound extrusion protein</fullName>
    </alternativeName>
</protein>